<evidence type="ECO:0000313" key="11">
    <source>
        <dbReference type="Proteomes" id="UP000094385"/>
    </source>
</evidence>
<feature type="transmembrane region" description="Helical" evidence="9">
    <location>
        <begin position="482"/>
        <end position="499"/>
    </location>
</feature>
<feature type="transmembrane region" description="Helical" evidence="9">
    <location>
        <begin position="194"/>
        <end position="214"/>
    </location>
</feature>
<keyword evidence="6" id="KW-0653">Protein transport</keyword>
<feature type="transmembrane region" description="Helical" evidence="9">
    <location>
        <begin position="285"/>
        <end position="306"/>
    </location>
</feature>
<evidence type="ECO:0000256" key="2">
    <source>
        <dbReference type="ARBA" id="ARBA00008807"/>
    </source>
</evidence>
<dbReference type="GO" id="GO:0016020">
    <property type="term" value="C:membrane"/>
    <property type="evidence" value="ECO:0007669"/>
    <property type="project" value="UniProtKB-SubCell"/>
</dbReference>
<reference evidence="10 11" key="1">
    <citation type="journal article" date="2016" name="Proc. Natl. Acad. Sci. U.S.A.">
        <title>Comparative genomics of biotechnologically important yeasts.</title>
        <authorList>
            <person name="Riley R."/>
            <person name="Haridas S."/>
            <person name="Wolfe K.H."/>
            <person name="Lopes M.R."/>
            <person name="Hittinger C.T."/>
            <person name="Goeker M."/>
            <person name="Salamov A.A."/>
            <person name="Wisecaver J.H."/>
            <person name="Long T.M."/>
            <person name="Calvey C.H."/>
            <person name="Aerts A.L."/>
            <person name="Barry K.W."/>
            <person name="Choi C."/>
            <person name="Clum A."/>
            <person name="Coughlan A.Y."/>
            <person name="Deshpande S."/>
            <person name="Douglass A.P."/>
            <person name="Hanson S.J."/>
            <person name="Klenk H.-P."/>
            <person name="LaButti K.M."/>
            <person name="Lapidus A."/>
            <person name="Lindquist E.A."/>
            <person name="Lipzen A.M."/>
            <person name="Meier-Kolthoff J.P."/>
            <person name="Ohm R.A."/>
            <person name="Otillar R.P."/>
            <person name="Pangilinan J.L."/>
            <person name="Peng Y."/>
            <person name="Rokas A."/>
            <person name="Rosa C.A."/>
            <person name="Scheuner C."/>
            <person name="Sibirny A.A."/>
            <person name="Slot J.C."/>
            <person name="Stielow J.B."/>
            <person name="Sun H."/>
            <person name="Kurtzman C.P."/>
            <person name="Blackwell M."/>
            <person name="Grigoriev I.V."/>
            <person name="Jeffries T.W."/>
        </authorList>
    </citation>
    <scope>NUCLEOTIDE SEQUENCE [LARGE SCALE GENOMIC DNA]</scope>
    <source>
        <strain evidence="10 11">NRRL Y-11557</strain>
    </source>
</reference>
<accession>A0A1E3QCD9</accession>
<feature type="transmembrane region" description="Helical" evidence="9">
    <location>
        <begin position="87"/>
        <end position="109"/>
    </location>
</feature>
<comment type="subcellular location">
    <subcellularLocation>
        <location evidence="1">Membrane</location>
        <topology evidence="1">Multi-pass membrane protein</topology>
    </subcellularLocation>
</comment>
<keyword evidence="7 9" id="KW-1133">Transmembrane helix</keyword>
<evidence type="ECO:0000313" key="10">
    <source>
        <dbReference type="EMBL" id="ODQ75346.1"/>
    </source>
</evidence>
<dbReference type="OrthoDB" id="9986677at2759"/>
<dbReference type="EMBL" id="KV454290">
    <property type="protein sequence ID" value="ODQ75346.1"/>
    <property type="molecule type" value="Genomic_DNA"/>
</dbReference>
<keyword evidence="3" id="KW-0813">Transport</keyword>
<dbReference type="InterPro" id="IPR004813">
    <property type="entry name" value="OPT"/>
</dbReference>
<comment type="similarity">
    <text evidence="2">Belongs to the oligopeptide OPT transporter family.</text>
</comment>
<dbReference type="Pfam" id="PF03169">
    <property type="entry name" value="OPT"/>
    <property type="match status" value="1"/>
</dbReference>
<dbReference type="InterPro" id="IPR004648">
    <property type="entry name" value="Oligpept_transpt"/>
</dbReference>
<dbReference type="Proteomes" id="UP000094385">
    <property type="component" value="Unassembled WGS sequence"/>
</dbReference>
<dbReference type="NCBIfam" id="TIGR00728">
    <property type="entry name" value="OPT_sfam"/>
    <property type="match status" value="1"/>
</dbReference>
<feature type="transmembrane region" description="Helical" evidence="9">
    <location>
        <begin position="435"/>
        <end position="453"/>
    </location>
</feature>
<name>A0A1E3QCD9_LIPST</name>
<dbReference type="NCBIfam" id="TIGR00727">
    <property type="entry name" value="ISP4_OPT"/>
    <property type="match status" value="1"/>
</dbReference>
<keyword evidence="8 9" id="KW-0472">Membrane</keyword>
<feature type="transmembrane region" description="Helical" evidence="9">
    <location>
        <begin position="460"/>
        <end position="476"/>
    </location>
</feature>
<dbReference type="GO" id="GO:0035673">
    <property type="term" value="F:oligopeptide transmembrane transporter activity"/>
    <property type="evidence" value="ECO:0007669"/>
    <property type="project" value="InterPro"/>
</dbReference>
<keyword evidence="5" id="KW-0571">Peptide transport</keyword>
<dbReference type="GO" id="GO:0015031">
    <property type="term" value="P:protein transport"/>
    <property type="evidence" value="ECO:0007669"/>
    <property type="project" value="UniProtKB-KW"/>
</dbReference>
<dbReference type="AlphaFoldDB" id="A0A1E3QCD9"/>
<evidence type="ECO:0000256" key="6">
    <source>
        <dbReference type="ARBA" id="ARBA00022927"/>
    </source>
</evidence>
<feature type="transmembrane region" description="Helical" evidence="9">
    <location>
        <begin position="49"/>
        <end position="67"/>
    </location>
</feature>
<feature type="transmembrane region" description="Helical" evidence="9">
    <location>
        <begin position="318"/>
        <end position="340"/>
    </location>
</feature>
<evidence type="ECO:0000256" key="4">
    <source>
        <dbReference type="ARBA" id="ARBA00022692"/>
    </source>
</evidence>
<evidence type="ECO:0000256" key="9">
    <source>
        <dbReference type="SAM" id="Phobius"/>
    </source>
</evidence>
<gene>
    <name evidence="10" type="ORF">LIPSTDRAFT_67916</name>
</gene>
<feature type="transmembrane region" description="Helical" evidence="9">
    <location>
        <begin position="511"/>
        <end position="533"/>
    </location>
</feature>
<feature type="transmembrane region" description="Helical" evidence="9">
    <location>
        <begin position="116"/>
        <end position="142"/>
    </location>
</feature>
<evidence type="ECO:0000256" key="5">
    <source>
        <dbReference type="ARBA" id="ARBA00022856"/>
    </source>
</evidence>
<keyword evidence="4 9" id="KW-0812">Transmembrane</keyword>
<evidence type="ECO:0000256" key="3">
    <source>
        <dbReference type="ARBA" id="ARBA00022448"/>
    </source>
</evidence>
<dbReference type="PANTHER" id="PTHR22601">
    <property type="entry name" value="ISP4 LIKE PROTEIN"/>
    <property type="match status" value="1"/>
</dbReference>
<protein>
    <recommendedName>
        <fullName evidence="12">OPT family small oligopeptide transporter</fullName>
    </recommendedName>
</protein>
<organism evidence="10 11">
    <name type="scientific">Lipomyces starkeyi NRRL Y-11557</name>
    <dbReference type="NCBI Taxonomy" id="675824"/>
    <lineage>
        <taxon>Eukaryota</taxon>
        <taxon>Fungi</taxon>
        <taxon>Dikarya</taxon>
        <taxon>Ascomycota</taxon>
        <taxon>Saccharomycotina</taxon>
        <taxon>Lipomycetes</taxon>
        <taxon>Lipomycetales</taxon>
        <taxon>Lipomycetaceae</taxon>
        <taxon>Lipomyces</taxon>
    </lineage>
</organism>
<feature type="transmembrane region" description="Helical" evidence="9">
    <location>
        <begin position="259"/>
        <end position="279"/>
    </location>
</feature>
<proteinExistence type="inferred from homology"/>
<evidence type="ECO:0000256" key="7">
    <source>
        <dbReference type="ARBA" id="ARBA00022989"/>
    </source>
</evidence>
<keyword evidence="11" id="KW-1185">Reference proteome</keyword>
<evidence type="ECO:0000256" key="1">
    <source>
        <dbReference type="ARBA" id="ARBA00004141"/>
    </source>
</evidence>
<sequence>MAGVLRRWTVYPSKAVWPTMLPTLQLNRTLLVPEEKKSINGWRISKYRLFNILLGAAFVYFFIPDYLFTALSTFNWMTWIAPKNKNLAFVTGSTIGVGFNPITTFDWSVINYASPLVIPFFATANQYAGTVVGAIILLILFYTNYQYTAYMPPNTSTVYDRFGKSYNVSEAVTDGVFDLTKYKVYSPPYVSAGYYMYLCASYAVYMFAFVYIFIMEWPIFREAIAGFISSLRNRKLSNYDRYRDPLSVLMRQYKEVPDWWFLVILAISFVIACVVMKVYPTTTPVWAVVVIFLVAVAMLIPCMVLYASTGYFMSINMLGTIIAGYLAPGNGIACVFIRAMGFCVEDMSETYVGDQKLAHYAKLPPRAVFRGQLTGTVFQIFVTAGAMELAHGLPNFCSWTQSSRFYCAWSHSIYSGSLLFGVVGPTRTFDTLYPMIKWCFLIGACCAIPLYLARQRYPQYLRLFHPVLFLGGITRYGSNYNLTYYTPGFYMAFVFMHYLRTRYLAWWSKYNYIITSGLSAGIAFSGILIFLALQYRPKSLIWWGTTVQNAGIDGAGSATLKSMPAVGYFGIPEGTWQ</sequence>
<evidence type="ECO:0008006" key="12">
    <source>
        <dbReference type="Google" id="ProtNLM"/>
    </source>
</evidence>
<evidence type="ECO:0000256" key="8">
    <source>
        <dbReference type="ARBA" id="ARBA00023136"/>
    </source>
</evidence>